<evidence type="ECO:0000256" key="1">
    <source>
        <dbReference type="SAM" id="Phobius"/>
    </source>
</evidence>
<protein>
    <submittedName>
        <fullName evidence="2">Uncharacterized protein</fullName>
    </submittedName>
</protein>
<dbReference type="KEGG" id="ahk:NCTC10172_01150"/>
<evidence type="ECO:0000313" key="2">
    <source>
        <dbReference type="EMBL" id="VEU83100.1"/>
    </source>
</evidence>
<feature type="transmembrane region" description="Helical" evidence="1">
    <location>
        <begin position="135"/>
        <end position="153"/>
    </location>
</feature>
<keyword evidence="1" id="KW-1133">Transmembrane helix</keyword>
<evidence type="ECO:0000313" key="3">
    <source>
        <dbReference type="Proteomes" id="UP000290909"/>
    </source>
</evidence>
<dbReference type="STRING" id="1408416.GCA_000702765_01326"/>
<dbReference type="EMBL" id="LR215050">
    <property type="protein sequence ID" value="VEU83100.1"/>
    <property type="molecule type" value="Genomic_DNA"/>
</dbReference>
<sequence length="163" mass="19133">MNNDNDNKDIIDEIDKALEDREKKRTYKLGYFLHNNFSIHILLTVIVNLFSFGIVMGFSKEFFEIADISSIQGFFLVVVMYSLFETTIKMLTISLFYKVVIHTLGIIFLVINMVLFWIISLIVHDFTFFNNPLNIFTFTILFMIVRTLFTVYVRKTKWIQGGA</sequence>
<accession>A0A449BKZ4</accession>
<keyword evidence="3" id="KW-1185">Reference proteome</keyword>
<dbReference type="RefSeq" id="WP_035370064.1">
    <property type="nucleotide sequence ID" value="NZ_LR215050.1"/>
</dbReference>
<keyword evidence="1" id="KW-0472">Membrane</keyword>
<keyword evidence="1" id="KW-0812">Transmembrane</keyword>
<proteinExistence type="predicted"/>
<reference evidence="2 3" key="1">
    <citation type="submission" date="2019-01" db="EMBL/GenBank/DDBJ databases">
        <authorList>
            <consortium name="Pathogen Informatics"/>
        </authorList>
    </citation>
    <scope>NUCLEOTIDE SEQUENCE [LARGE SCALE GENOMIC DNA]</scope>
    <source>
        <strain evidence="2 3">NCTC10172</strain>
    </source>
</reference>
<feature type="transmembrane region" description="Helical" evidence="1">
    <location>
        <begin position="37"/>
        <end position="59"/>
    </location>
</feature>
<name>A0A449BKZ4_9MOLU</name>
<organism evidence="2 3">
    <name type="scientific">Acholeplasma hippikon</name>
    <dbReference type="NCBI Taxonomy" id="264636"/>
    <lineage>
        <taxon>Bacteria</taxon>
        <taxon>Bacillati</taxon>
        <taxon>Mycoplasmatota</taxon>
        <taxon>Mollicutes</taxon>
        <taxon>Acholeplasmatales</taxon>
        <taxon>Acholeplasmataceae</taxon>
        <taxon>Acholeplasma</taxon>
    </lineage>
</organism>
<dbReference type="AlphaFoldDB" id="A0A449BKZ4"/>
<feature type="transmembrane region" description="Helical" evidence="1">
    <location>
        <begin position="65"/>
        <end position="84"/>
    </location>
</feature>
<gene>
    <name evidence="2" type="ORF">NCTC10172_01150</name>
</gene>
<feature type="transmembrane region" description="Helical" evidence="1">
    <location>
        <begin position="96"/>
        <end position="123"/>
    </location>
</feature>
<dbReference type="Proteomes" id="UP000290909">
    <property type="component" value="Chromosome"/>
</dbReference>